<dbReference type="VEuPathDB" id="PlasmoDB:PVVCY_0300640"/>
<evidence type="ECO:0000256" key="2">
    <source>
        <dbReference type="SAM" id="Phobius"/>
    </source>
</evidence>
<evidence type="ECO:0000313" key="4">
    <source>
        <dbReference type="Proteomes" id="UP000515697"/>
    </source>
</evidence>
<feature type="region of interest" description="Disordered" evidence="1">
    <location>
        <begin position="265"/>
        <end position="284"/>
    </location>
</feature>
<accession>A0A6V7SDQ3</accession>
<gene>
    <name evidence="3" type="ORF">PVSEL_0300770</name>
</gene>
<organism evidence="3 4">
    <name type="scientific">Plasmodium vinckei</name>
    <dbReference type="NCBI Taxonomy" id="5860"/>
    <lineage>
        <taxon>Eukaryota</taxon>
        <taxon>Sar</taxon>
        <taxon>Alveolata</taxon>
        <taxon>Apicomplexa</taxon>
        <taxon>Aconoidasida</taxon>
        <taxon>Haemosporida</taxon>
        <taxon>Plasmodiidae</taxon>
        <taxon>Plasmodium</taxon>
        <taxon>Plasmodium (Vinckeia)</taxon>
    </lineage>
</organism>
<keyword evidence="2" id="KW-0472">Membrane</keyword>
<dbReference type="VEuPathDB" id="PlasmoDB:PVSEL_0300770"/>
<dbReference type="EMBL" id="LR865424">
    <property type="protein sequence ID" value="CAD2097029.1"/>
    <property type="molecule type" value="Genomic_DNA"/>
</dbReference>
<evidence type="ECO:0000313" key="3">
    <source>
        <dbReference type="EMBL" id="CAD2097029.1"/>
    </source>
</evidence>
<dbReference type="Proteomes" id="UP000515697">
    <property type="component" value="Chromosome PVSEL_03"/>
</dbReference>
<evidence type="ECO:0000256" key="1">
    <source>
        <dbReference type="SAM" id="MobiDB-lite"/>
    </source>
</evidence>
<protein>
    <submittedName>
        <fullName evidence="3">Uncharacterized protein</fullName>
    </submittedName>
</protein>
<proteinExistence type="predicted"/>
<keyword evidence="2" id="KW-0812">Transmembrane</keyword>
<name>A0A6V7SDQ3_PLAVN</name>
<dbReference type="VEuPathDB" id="PlasmoDB:PVBDA_0300740"/>
<keyword evidence="2" id="KW-1133">Transmembrane helix</keyword>
<dbReference type="VEuPathDB" id="PlasmoDB:PVLDE_0300560"/>
<feature type="transmembrane region" description="Helical" evidence="2">
    <location>
        <begin position="1300"/>
        <end position="1318"/>
    </location>
</feature>
<reference evidence="3 4" key="1">
    <citation type="submission" date="2020-08" db="EMBL/GenBank/DDBJ databases">
        <authorList>
            <person name="Ramaprasad A."/>
        </authorList>
    </citation>
    <scope>NUCLEOTIDE SEQUENCE [LARGE SCALE GENOMIC DNA]</scope>
</reference>
<sequence>MQLSKCLRSYVHYLKTQNELKQLYNSNHILLIKKCIHVSSVLKLKGGNTVSDSKRNEVVIKNGGPFNENDKENYMNQQAEQNCLANTNLLWENKNIINNMDSQVKNKIEMILYSYRSKKINDCVQEILEIVNSYPRNKDIYINKNLLLPFYKILIKKRYYLNNLKSNIYENCSINIFDYIHYNINEHLKFYNLKNIHELLTCLSKYLYKNKASLITDELIKNIFYFSFFSHFNNFNYKTSKQTNYLKAKKGIPLHEYNIDTNRQPDIKQSSVEKSPNDVPKVYENNKDNELEGEKKKYTYDEETFFYLKSYVIFLSNHPKYASKKIISNISILANKIPYFEINSIMLLSFLSAYLSLLKKHREKNISNSIFINRNANYHILHTILKDFNLKEIKNKNKIKTDNIENNLHDSTICDVEKEVSTNEGYTLWSCSHIINIIKIFKIKNILFSKMFESDEGEKLLQETFTNIINKLDIFYLNDKNNFISLSKNEIDSFFCIYTNLSILLNEVVNKRDTFFLIANFFTSSFQTIYIYYNNLHINMLINLINGIYNQICAYSKIDIYDKHFENILNNNFNEETYWKQMKTPTHLLGIKDKLEAENNPIASCLYLVNDIGTCLLSSIQEQNKISLTKLITILNYIHKINKIFLPYNIFNILIFNYLDEIQKIIKNCDKRINKEKPENHHILIFMNLYLYYKNGNILDLNLLNKCINFVNIDEQNIGTIDETEIVMFLNFFKKYHQIKKKNHDPNLTLNTQNRESRINNLKKCDSIASDNINGDVELFSGNIFTFLNKKHQEYNFEHFELHIKKCMNTIVNKLIFSHATKTGHAEKGHLKSLAQKIENKTSWNPLYDMQIKMSRDKITNPHFDVTNFSQNKLNLFQTSSISMKNENIQYSINLYFMLYEIYFRHYPVTEKQKEVSLSFLTNLIKLKKNNLNEEYYYHIISCFLNIKEFNHNVYYLYEQYLKNNYKNVNIKYVALIMKKMLEEFVQDSNASKDDTFIFDNKSGIIQINEKNSTFENIIYLSCNSLMCDTDYVNNFQHIKEVLHTYCENYINYYIIRNNFNYFSLSYFNKFIYSDQIKLNKNVMIMLLNTFSNLYYTINKYLHVKKVEETDMKKNENEKKEKTVEYISPLNQRNSESENINLCCWEESCEYVNKETGYNDFIKNKLLKNITKIIRKIYIDIKRKNNTNNKIKISNRELIDIMVALKNTKSRPHNILFYLSKMYINQMFNNKLIKVDHHVKYMNSIIYLDFVNEANVLYMSTIANDKIKITNINENMSEKNLIFFYHILFDNFLKLPSTALFVPNISTYLLNIIMLYFDLLNYKYEKKKKILTKIIFFIQSLLKLYYVEKVILPNDLDKRNMYLIFLLFSLSNNNKYIDISSLPFDTLKLFYNKIILKNVDNLQTPQIYSSFVHHTIYNFVFNFFKEYPNKYKIINETKIHFYNVDLFIEKNRSS</sequence>
<feature type="compositionally biased region" description="Polar residues" evidence="1">
    <location>
        <begin position="265"/>
        <end position="274"/>
    </location>
</feature>
<dbReference type="VEuPathDB" id="PlasmoDB:PVPCR_0300690"/>